<dbReference type="InterPro" id="IPR028096">
    <property type="entry name" value="EfeO_Cupredoxin"/>
</dbReference>
<accession>A0A9X3MQQ0</accession>
<dbReference type="SUPFAM" id="SSF49503">
    <property type="entry name" value="Cupredoxins"/>
    <property type="match status" value="1"/>
</dbReference>
<dbReference type="PANTHER" id="PTHR36507">
    <property type="entry name" value="BLL1555 PROTEIN"/>
    <property type="match status" value="1"/>
</dbReference>
<organism evidence="3 4">
    <name type="scientific">Solirubrobacter ginsenosidimutans</name>
    <dbReference type="NCBI Taxonomy" id="490573"/>
    <lineage>
        <taxon>Bacteria</taxon>
        <taxon>Bacillati</taxon>
        <taxon>Actinomycetota</taxon>
        <taxon>Thermoleophilia</taxon>
        <taxon>Solirubrobacterales</taxon>
        <taxon>Solirubrobacteraceae</taxon>
        <taxon>Solirubrobacter</taxon>
    </lineage>
</organism>
<comment type="caution">
    <text evidence="3">The sequence shown here is derived from an EMBL/GenBank/DDBJ whole genome shotgun (WGS) entry which is preliminary data.</text>
</comment>
<gene>
    <name evidence="3" type="ORF">OM076_10105</name>
</gene>
<dbReference type="EMBL" id="JAPDOD010000006">
    <property type="protein sequence ID" value="MDA0160617.1"/>
    <property type="molecule type" value="Genomic_DNA"/>
</dbReference>
<feature type="signal peptide" evidence="1">
    <location>
        <begin position="1"/>
        <end position="27"/>
    </location>
</feature>
<evidence type="ECO:0000256" key="1">
    <source>
        <dbReference type="SAM" id="SignalP"/>
    </source>
</evidence>
<dbReference type="RefSeq" id="WP_270039556.1">
    <property type="nucleotide sequence ID" value="NZ_JAPDOD010000006.1"/>
</dbReference>
<dbReference type="PANTHER" id="PTHR36507:SF1">
    <property type="entry name" value="BLL1555 PROTEIN"/>
    <property type="match status" value="1"/>
</dbReference>
<reference evidence="3" key="1">
    <citation type="submission" date="2022-10" db="EMBL/GenBank/DDBJ databases">
        <title>The WGS of Solirubrobacter ginsenosidimutans DSM 21036.</title>
        <authorList>
            <person name="Jiang Z."/>
        </authorList>
    </citation>
    <scope>NUCLEOTIDE SEQUENCE</scope>
    <source>
        <strain evidence="3">DSM 21036</strain>
    </source>
</reference>
<dbReference type="Pfam" id="PF13473">
    <property type="entry name" value="Cupredoxin_1"/>
    <property type="match status" value="1"/>
</dbReference>
<proteinExistence type="predicted"/>
<dbReference type="InterPro" id="IPR052721">
    <property type="entry name" value="ET_Amicyanin"/>
</dbReference>
<dbReference type="Gene3D" id="2.60.40.420">
    <property type="entry name" value="Cupredoxins - blue copper proteins"/>
    <property type="match status" value="1"/>
</dbReference>
<dbReference type="AlphaFoldDB" id="A0A9X3MQQ0"/>
<keyword evidence="1" id="KW-0732">Signal</keyword>
<name>A0A9X3MQQ0_9ACTN</name>
<evidence type="ECO:0000259" key="2">
    <source>
        <dbReference type="Pfam" id="PF13473"/>
    </source>
</evidence>
<sequence>MKPRIPKLASTATCAAALLGPAAFAHAAAEAPNAAPTTHVSIKQFAFHAKRVVVKKGSRVVWKNSDSDPHTIKSAKGHFSSEALDTGDTYSVVMRHAGTFSYICTIHPYMHGEIVVR</sequence>
<evidence type="ECO:0000313" key="4">
    <source>
        <dbReference type="Proteomes" id="UP001149140"/>
    </source>
</evidence>
<protein>
    <submittedName>
        <fullName evidence="3">Cupredoxin domain-containing protein</fullName>
    </submittedName>
</protein>
<feature type="chain" id="PRO_5040760596" evidence="1">
    <location>
        <begin position="28"/>
        <end position="117"/>
    </location>
</feature>
<dbReference type="InterPro" id="IPR008972">
    <property type="entry name" value="Cupredoxin"/>
</dbReference>
<keyword evidence="4" id="KW-1185">Reference proteome</keyword>
<feature type="domain" description="EfeO-type cupredoxin-like" evidence="2">
    <location>
        <begin position="21"/>
        <end position="116"/>
    </location>
</feature>
<evidence type="ECO:0000313" key="3">
    <source>
        <dbReference type="EMBL" id="MDA0160617.1"/>
    </source>
</evidence>
<dbReference type="Proteomes" id="UP001149140">
    <property type="component" value="Unassembled WGS sequence"/>
</dbReference>